<evidence type="ECO:0000256" key="2">
    <source>
        <dbReference type="ARBA" id="ARBA00022980"/>
    </source>
</evidence>
<reference evidence="7" key="2">
    <citation type="submission" date="2021-05" db="EMBL/GenBank/DDBJ databases">
        <title>Protein family content uncovers lineage relationships and bacterial pathway maintenance mechanisms in DPANN archaea.</title>
        <authorList>
            <person name="Castelle C.J."/>
            <person name="Meheust R."/>
            <person name="Jaffe A.L."/>
            <person name="Seitz K."/>
            <person name="Gong X."/>
            <person name="Baker B.J."/>
            <person name="Banfield J.F."/>
        </authorList>
    </citation>
    <scope>NUCLEOTIDE SEQUENCE</scope>
    <source>
        <strain evidence="7">RIFCSPLOWO2_01_FULL_AR10_48_17</strain>
    </source>
</reference>
<comment type="subunit">
    <text evidence="6">Part of the 50S ribosomal subunit.</text>
</comment>
<keyword evidence="2 5" id="KW-0689">Ribosomal protein</keyword>
<reference evidence="7" key="1">
    <citation type="submission" date="2021-03" db="EMBL/GenBank/DDBJ databases">
        <authorList>
            <person name="Jaffe A."/>
        </authorList>
    </citation>
    <scope>NUCLEOTIDE SEQUENCE</scope>
    <source>
        <strain evidence="7">RIFCSPLOWO2_01_FULL_AR10_48_17</strain>
    </source>
</reference>
<dbReference type="SUPFAM" id="SSF54843">
    <property type="entry name" value="Ribosomal protein L22"/>
    <property type="match status" value="1"/>
</dbReference>
<evidence type="ECO:0000313" key="7">
    <source>
        <dbReference type="EMBL" id="MBS3062081.1"/>
    </source>
</evidence>
<gene>
    <name evidence="7" type="primary">rplV</name>
    <name evidence="7" type="ORF">J4215_05860</name>
</gene>
<comment type="function">
    <text evidence="6">This protein binds specifically to 23S rRNA. It makes multiple contacts with different domains of the 23S rRNA in the assembled 50S subunit and ribosome.</text>
</comment>
<dbReference type="Gene3D" id="3.90.470.10">
    <property type="entry name" value="Ribosomal protein L22/L17"/>
    <property type="match status" value="1"/>
</dbReference>
<dbReference type="AlphaFoldDB" id="A0A8T4L5G0"/>
<name>A0A8T4L5G0_9ARCH</name>
<comment type="caution">
    <text evidence="7">The sequence shown here is derived from an EMBL/GenBank/DDBJ whole genome shotgun (WGS) entry which is preliminary data.</text>
</comment>
<dbReference type="InterPro" id="IPR005721">
    <property type="entry name" value="Ribosomal_uL22_euk/arc"/>
</dbReference>
<evidence type="ECO:0000313" key="8">
    <source>
        <dbReference type="Proteomes" id="UP000675968"/>
    </source>
</evidence>
<keyword evidence="6" id="KW-0694">RNA-binding</keyword>
<sequence length="156" mass="17643">MKRNYNLETTVVEKKMARALSVGVNASLKYATEICNQVRGKPVKKVEAFLERVLEKEEHLPLPRYNKKVAHRKGEAKEHTKSGRYPEKTVKVFLKLVQSAKANADYKGLDAEKLVVLHAFASQAFGRPSYQNKGHISGKRRKTKSCHIEIVLLEAA</sequence>
<evidence type="ECO:0000256" key="5">
    <source>
        <dbReference type="RuleBase" id="RU004005"/>
    </source>
</evidence>
<comment type="similarity">
    <text evidence="1 5">Belongs to the universal ribosomal protein uL22 family.</text>
</comment>
<organism evidence="7 8">
    <name type="scientific">Candidatus Iainarchaeum sp</name>
    <dbReference type="NCBI Taxonomy" id="3101447"/>
    <lineage>
        <taxon>Archaea</taxon>
        <taxon>Candidatus Iainarchaeota</taxon>
        <taxon>Candidatus Iainarchaeia</taxon>
        <taxon>Candidatus Iainarchaeales</taxon>
        <taxon>Candidatus Iainarchaeaceae</taxon>
        <taxon>Candidatus Iainarchaeum</taxon>
    </lineage>
</organism>
<dbReference type="Pfam" id="PF00237">
    <property type="entry name" value="Ribosomal_L22"/>
    <property type="match status" value="1"/>
</dbReference>
<proteinExistence type="inferred from homology"/>
<evidence type="ECO:0000256" key="3">
    <source>
        <dbReference type="ARBA" id="ARBA00023274"/>
    </source>
</evidence>
<dbReference type="GO" id="GO:0022625">
    <property type="term" value="C:cytosolic large ribosomal subunit"/>
    <property type="evidence" value="ECO:0007669"/>
    <property type="project" value="UniProtKB-UniRule"/>
</dbReference>
<accession>A0A8T4L5G0</accession>
<evidence type="ECO:0000256" key="4">
    <source>
        <dbReference type="NCBIfam" id="TIGR01038"/>
    </source>
</evidence>
<dbReference type="PANTHER" id="PTHR11593">
    <property type="entry name" value="60S RIBOSOMAL PROTEIN L17"/>
    <property type="match status" value="1"/>
</dbReference>
<evidence type="ECO:0000256" key="6">
    <source>
        <dbReference type="RuleBase" id="RU004007"/>
    </source>
</evidence>
<dbReference type="InterPro" id="IPR001063">
    <property type="entry name" value="Ribosomal_uL22"/>
</dbReference>
<dbReference type="EMBL" id="JAGVWC010000012">
    <property type="protein sequence ID" value="MBS3062081.1"/>
    <property type="molecule type" value="Genomic_DNA"/>
</dbReference>
<dbReference type="GO" id="GO:0002181">
    <property type="term" value="P:cytoplasmic translation"/>
    <property type="evidence" value="ECO:0007669"/>
    <property type="project" value="TreeGrafter"/>
</dbReference>
<protein>
    <recommendedName>
        <fullName evidence="4 6">50S ribosomal protein L22</fullName>
    </recommendedName>
</protein>
<dbReference type="NCBIfam" id="TIGR01038">
    <property type="entry name" value="uL22_arch_euk"/>
    <property type="match status" value="1"/>
</dbReference>
<keyword evidence="3 5" id="KW-0687">Ribonucleoprotein</keyword>
<evidence type="ECO:0000256" key="1">
    <source>
        <dbReference type="ARBA" id="ARBA00009451"/>
    </source>
</evidence>
<dbReference type="GO" id="GO:0019843">
    <property type="term" value="F:rRNA binding"/>
    <property type="evidence" value="ECO:0007669"/>
    <property type="project" value="UniProtKB-KW"/>
</dbReference>
<dbReference type="GO" id="GO:0003735">
    <property type="term" value="F:structural constituent of ribosome"/>
    <property type="evidence" value="ECO:0007669"/>
    <property type="project" value="UniProtKB-UniRule"/>
</dbReference>
<dbReference type="PANTHER" id="PTHR11593:SF10">
    <property type="entry name" value="60S RIBOSOMAL PROTEIN L17"/>
    <property type="match status" value="1"/>
</dbReference>
<dbReference type="InterPro" id="IPR036394">
    <property type="entry name" value="Ribosomal_uL22_sf"/>
</dbReference>
<keyword evidence="6" id="KW-0699">rRNA-binding</keyword>
<dbReference type="Proteomes" id="UP000675968">
    <property type="component" value="Unassembled WGS sequence"/>
</dbReference>